<protein>
    <submittedName>
        <fullName evidence="1">Uncharacterized protein</fullName>
    </submittedName>
</protein>
<organism evidence="1 2">
    <name type="scientific">Pseudomonas multiresinivorans</name>
    <dbReference type="NCBI Taxonomy" id="95301"/>
    <lineage>
        <taxon>Bacteria</taxon>
        <taxon>Pseudomonadati</taxon>
        <taxon>Pseudomonadota</taxon>
        <taxon>Gammaproteobacteria</taxon>
        <taxon>Pseudomonadales</taxon>
        <taxon>Pseudomonadaceae</taxon>
        <taxon>Pseudomonas</taxon>
    </lineage>
</organism>
<dbReference type="EMBL" id="CP048833">
    <property type="protein sequence ID" value="QJP08400.1"/>
    <property type="molecule type" value="Genomic_DNA"/>
</dbReference>
<dbReference type="Pfam" id="PF26207">
    <property type="entry name" value="Phage_phiTE_015"/>
    <property type="match status" value="1"/>
</dbReference>
<sequence length="87" mass="9715">MSDVIREKFEEWASVFYGREPVREYDNGDGYESETLSIAWEGWKASRASTSVQLPEQEWFGNDDAGGFAYDPDAVIAALSSVGVKIE</sequence>
<dbReference type="Proteomes" id="UP000502549">
    <property type="component" value="Chromosome"/>
</dbReference>
<evidence type="ECO:0000313" key="2">
    <source>
        <dbReference type="Proteomes" id="UP000502549"/>
    </source>
</evidence>
<dbReference type="RefSeq" id="WP_169937622.1">
    <property type="nucleotide sequence ID" value="NZ_CP048833.1"/>
</dbReference>
<gene>
    <name evidence="1" type="ORF">G4G71_11140</name>
</gene>
<evidence type="ECO:0000313" key="1">
    <source>
        <dbReference type="EMBL" id="QJP08400.1"/>
    </source>
</evidence>
<accession>A0A7Z3GPT8</accession>
<reference evidence="1 2" key="1">
    <citation type="submission" date="2020-02" db="EMBL/GenBank/DDBJ databases">
        <title>Complete genome sequence of Pseudomonas multiresinivorans ORNL1.</title>
        <authorList>
            <person name="Podar M."/>
        </authorList>
    </citation>
    <scope>NUCLEOTIDE SEQUENCE [LARGE SCALE GENOMIC DNA]</scope>
    <source>
        <strain evidence="2">populi</strain>
    </source>
</reference>
<proteinExistence type="predicted"/>
<keyword evidence="2" id="KW-1185">Reference proteome</keyword>
<dbReference type="AlphaFoldDB" id="A0A7Z3GPT8"/>
<dbReference type="KEGG" id="pmui:G4G71_11140"/>
<name>A0A7Z3GPT8_9PSED</name>
<dbReference type="InterPro" id="IPR058601">
    <property type="entry name" value="Phage_phiTE_015-like"/>
</dbReference>